<dbReference type="Proteomes" id="UP000321332">
    <property type="component" value="Chromosome"/>
</dbReference>
<dbReference type="OMA" id="KFAFTKP"/>
<dbReference type="RefSeq" id="WP_014974457.1">
    <property type="nucleotide sequence ID" value="NZ_CP042374.1"/>
</dbReference>
<dbReference type="Pfam" id="PF18953">
    <property type="entry name" value="SAP_new25"/>
    <property type="match status" value="1"/>
</dbReference>
<protein>
    <recommendedName>
        <fullName evidence="3">SAP domain-containing protein</fullName>
    </recommendedName>
</protein>
<evidence type="ECO:0008006" key="3">
    <source>
        <dbReference type="Google" id="ProtNLM"/>
    </source>
</evidence>
<dbReference type="AlphaFoldDB" id="A0AAE6M1J7"/>
<name>A0AAE6M1J7_LEUCA</name>
<proteinExistence type="predicted"/>
<gene>
    <name evidence="1" type="ORF">FGL89_00250</name>
</gene>
<evidence type="ECO:0000313" key="1">
    <source>
        <dbReference type="EMBL" id="QEA32675.1"/>
    </source>
</evidence>
<dbReference type="EMBL" id="CP042374">
    <property type="protein sequence ID" value="QEA32675.1"/>
    <property type="molecule type" value="Genomic_DNA"/>
</dbReference>
<sequence>MQPLTLKQFNETYFYKTELVQLCQRYRLPTYGTKAELNNYIRLYLRGQPVNTIRPVRVPRSKNQLKLEEITLNTKLVGSGFSFNDEARKFFAHYFDVAQFSFTKEMAALKRQAEATQDTNMSVGDLISECQKLAQLKQYNQIIQRTPEEQTYQWNNFVKAFCQSPESQQFSQKLKVASILWHHVKQSKRVKKYTPDLINLYVSDIRQFHN</sequence>
<dbReference type="GeneID" id="61186149"/>
<organism evidence="1 2">
    <name type="scientific">Leuconostoc carnosum</name>
    <dbReference type="NCBI Taxonomy" id="1252"/>
    <lineage>
        <taxon>Bacteria</taxon>
        <taxon>Bacillati</taxon>
        <taxon>Bacillota</taxon>
        <taxon>Bacilli</taxon>
        <taxon>Lactobacillales</taxon>
        <taxon>Lactobacillaceae</taxon>
        <taxon>Leuconostoc</taxon>
    </lineage>
</organism>
<accession>A0AAE6M1J7</accession>
<reference evidence="1 2" key="1">
    <citation type="submission" date="2019-06" db="EMBL/GenBank/DDBJ databases">
        <title>Genome analyses of bacteria isolated from kimchi.</title>
        <authorList>
            <person name="Lee S."/>
            <person name="Ahn S."/>
            <person name="Roh S."/>
        </authorList>
    </citation>
    <scope>NUCLEOTIDE SEQUENCE [LARGE SCALE GENOMIC DNA]</scope>
    <source>
        <strain evidence="1 2">CBA3620</strain>
    </source>
</reference>
<evidence type="ECO:0000313" key="2">
    <source>
        <dbReference type="Proteomes" id="UP000321332"/>
    </source>
</evidence>